<gene>
    <name evidence="3" type="ORF">GCM10010102_40600</name>
</gene>
<protein>
    <recommendedName>
        <fullName evidence="2">HNH nuclease domain-containing protein</fullName>
    </recommendedName>
</protein>
<evidence type="ECO:0000313" key="3">
    <source>
        <dbReference type="EMBL" id="GGM40989.1"/>
    </source>
</evidence>
<proteinExistence type="predicted"/>
<feature type="domain" description="HNH nuclease" evidence="2">
    <location>
        <begin position="407"/>
        <end position="460"/>
    </location>
</feature>
<reference evidence="3" key="2">
    <citation type="submission" date="2020-09" db="EMBL/GenBank/DDBJ databases">
        <authorList>
            <person name="Sun Q."/>
            <person name="Ohkuma M."/>
        </authorList>
    </citation>
    <scope>NUCLEOTIDE SEQUENCE</scope>
    <source>
        <strain evidence="3">JCM 3051</strain>
    </source>
</reference>
<comment type="caution">
    <text evidence="3">The sequence shown here is derived from an EMBL/GenBank/DDBJ whole genome shotgun (WGS) entry which is preliminary data.</text>
</comment>
<dbReference type="AlphaFoldDB" id="A0A8H9GQZ8"/>
<dbReference type="SMART" id="SM00507">
    <property type="entry name" value="HNHc"/>
    <property type="match status" value="1"/>
</dbReference>
<dbReference type="Pfam" id="PF02720">
    <property type="entry name" value="DUF222"/>
    <property type="match status" value="1"/>
</dbReference>
<organism evidence="3 4">
    <name type="scientific">Promicromonospora citrea</name>
    <dbReference type="NCBI Taxonomy" id="43677"/>
    <lineage>
        <taxon>Bacteria</taxon>
        <taxon>Bacillati</taxon>
        <taxon>Actinomycetota</taxon>
        <taxon>Actinomycetes</taxon>
        <taxon>Micrococcales</taxon>
        <taxon>Promicromonosporaceae</taxon>
        <taxon>Promicromonospora</taxon>
    </lineage>
</organism>
<sequence>MVMAQPATRAAAARPLEAVVADLRALTHELAAVAGPEALDTAAAGDQGLGARLASASPLLRAVSTQLDVLRMTWLPRIEVDGRWALDGSRTFRTWLARREQVTLRTASRDVLTGERLLDHLPATLAAALEGRLGMDQVRAMVDAGPTSEDRRKALLAPVATEQPGADTDEPSGGAATDGTSPGGEGARDSGTPGTHPDGEPTGEEVLLDLAGRHGPLAFRRLVDRFARVADPESDERGYKKASEREHLDLAKTFGGYHVAGFLTDEHGEALRTAMDSVMGAPTPGDDRTPAQRRAQALADLARTVLDTGSTGSGAAVRPHVTVTVSWTELTRLARVRPSATEGIPAGGPAGLTDVTAAPARFGISASLVPTATLRRLLCDCAVTRVVFGPDGQVLDVGRAQRTVTGQMRRAVVARDKHCTYPDCTQPPARCEVHHAERHWADGGSTSVRNSALLCWHHHKLVDTTGVTMRWTGNPDGARHSGWTFADRHGHEIAPFAGAPPSLGRHAA</sequence>
<dbReference type="EMBL" id="BMPT01000022">
    <property type="protein sequence ID" value="GGM40989.1"/>
    <property type="molecule type" value="Genomic_DNA"/>
</dbReference>
<evidence type="ECO:0000313" key="4">
    <source>
        <dbReference type="Proteomes" id="UP000655589"/>
    </source>
</evidence>
<dbReference type="CDD" id="cd00085">
    <property type="entry name" value="HNHc"/>
    <property type="match status" value="1"/>
</dbReference>
<accession>A0A8H9GQZ8</accession>
<dbReference type="InterPro" id="IPR003870">
    <property type="entry name" value="DUF222"/>
</dbReference>
<name>A0A8H9GQZ8_9MICO</name>
<dbReference type="InterPro" id="IPR003615">
    <property type="entry name" value="HNH_nuc"/>
</dbReference>
<evidence type="ECO:0000259" key="2">
    <source>
        <dbReference type="SMART" id="SM00507"/>
    </source>
</evidence>
<feature type="region of interest" description="Disordered" evidence="1">
    <location>
        <begin position="157"/>
        <end position="204"/>
    </location>
</feature>
<reference evidence="3" key="1">
    <citation type="journal article" date="2014" name="Int. J. Syst. Evol. Microbiol.">
        <title>Complete genome sequence of Corynebacterium casei LMG S-19264T (=DSM 44701T), isolated from a smear-ripened cheese.</title>
        <authorList>
            <consortium name="US DOE Joint Genome Institute (JGI-PGF)"/>
            <person name="Walter F."/>
            <person name="Albersmeier A."/>
            <person name="Kalinowski J."/>
            <person name="Ruckert C."/>
        </authorList>
    </citation>
    <scope>NUCLEOTIDE SEQUENCE</scope>
    <source>
        <strain evidence="3">JCM 3051</strain>
    </source>
</reference>
<dbReference type="Proteomes" id="UP000655589">
    <property type="component" value="Unassembled WGS sequence"/>
</dbReference>
<evidence type="ECO:0000256" key="1">
    <source>
        <dbReference type="SAM" id="MobiDB-lite"/>
    </source>
</evidence>
<dbReference type="RefSeq" id="WP_171103086.1">
    <property type="nucleotide sequence ID" value="NZ_BMPT01000022.1"/>
</dbReference>
<keyword evidence="4" id="KW-1185">Reference proteome</keyword>